<dbReference type="GO" id="GO:0010119">
    <property type="term" value="P:regulation of stomatal movement"/>
    <property type="evidence" value="ECO:0007669"/>
    <property type="project" value="EnsemblPlants"/>
</dbReference>
<keyword evidence="1" id="KW-0143">Chaperone</keyword>
<feature type="compositionally biased region" description="Basic and acidic residues" evidence="3">
    <location>
        <begin position="28"/>
        <end position="43"/>
    </location>
</feature>
<dbReference type="Pfam" id="PF02179">
    <property type="entry name" value="BAG"/>
    <property type="match status" value="1"/>
</dbReference>
<reference evidence="6" key="1">
    <citation type="submission" date="2021-01" db="UniProtKB">
        <authorList>
            <consortium name="EnsemblPlants"/>
        </authorList>
    </citation>
    <scope>IDENTIFICATION</scope>
</reference>
<organism evidence="6 7">
    <name type="scientific">Kalanchoe fedtschenkoi</name>
    <name type="common">Lavender scallops</name>
    <name type="synonym">South American air plant</name>
    <dbReference type="NCBI Taxonomy" id="63787"/>
    <lineage>
        <taxon>Eukaryota</taxon>
        <taxon>Viridiplantae</taxon>
        <taxon>Streptophyta</taxon>
        <taxon>Embryophyta</taxon>
        <taxon>Tracheophyta</taxon>
        <taxon>Spermatophyta</taxon>
        <taxon>Magnoliopsida</taxon>
        <taxon>eudicotyledons</taxon>
        <taxon>Gunneridae</taxon>
        <taxon>Pentapetalae</taxon>
        <taxon>Saxifragales</taxon>
        <taxon>Crassulaceae</taxon>
        <taxon>Kalanchoe</taxon>
    </lineage>
</organism>
<dbReference type="SUPFAM" id="SSF54236">
    <property type="entry name" value="Ubiquitin-like"/>
    <property type="match status" value="1"/>
</dbReference>
<dbReference type="PROSITE" id="PS51035">
    <property type="entry name" value="BAG"/>
    <property type="match status" value="1"/>
</dbReference>
<dbReference type="SUPFAM" id="SSF63491">
    <property type="entry name" value="BAG domain"/>
    <property type="match status" value="1"/>
</dbReference>
<dbReference type="GO" id="GO:0010228">
    <property type="term" value="P:vegetative to reproductive phase transition of meristem"/>
    <property type="evidence" value="ECO:0007669"/>
    <property type="project" value="EnsemblPlants"/>
</dbReference>
<accession>A0A7N0T8I9</accession>
<evidence type="ECO:0000313" key="7">
    <source>
        <dbReference type="Proteomes" id="UP000594263"/>
    </source>
</evidence>
<feature type="coiled-coil region" evidence="2">
    <location>
        <begin position="120"/>
        <end position="167"/>
    </location>
</feature>
<dbReference type="GO" id="GO:0000774">
    <property type="term" value="F:adenyl-nucleotide exchange factor activity"/>
    <property type="evidence" value="ECO:0007669"/>
    <property type="project" value="TreeGrafter"/>
</dbReference>
<name>A0A7N0T8I9_KALFE</name>
<dbReference type="AlphaFoldDB" id="A0A7N0T8I9"/>
<dbReference type="Gene3D" id="3.10.20.90">
    <property type="entry name" value="Phosphatidylinositol 3-kinase Catalytic Subunit, Chain A, domain 1"/>
    <property type="match status" value="1"/>
</dbReference>
<dbReference type="PANTHER" id="PTHR12329:SF16">
    <property type="entry name" value="BAG FAMILY MOLECULAR CHAPERONE REGULATOR 1"/>
    <property type="match status" value="1"/>
</dbReference>
<evidence type="ECO:0000313" key="6">
    <source>
        <dbReference type="EnsemblPlants" id="Kaladp0024s0872.1.v1.1"/>
    </source>
</evidence>
<keyword evidence="2" id="KW-0175">Coiled coil</keyword>
<evidence type="ECO:0008006" key="8">
    <source>
        <dbReference type="Google" id="ProtNLM"/>
    </source>
</evidence>
<dbReference type="GO" id="GO:0009651">
    <property type="term" value="P:response to salt stress"/>
    <property type="evidence" value="ECO:0007669"/>
    <property type="project" value="EnsemblPlants"/>
</dbReference>
<dbReference type="GO" id="GO:0043268">
    <property type="term" value="P:positive regulation of potassium ion transport"/>
    <property type="evidence" value="ECO:0007669"/>
    <property type="project" value="EnsemblPlants"/>
</dbReference>
<evidence type="ECO:0000256" key="3">
    <source>
        <dbReference type="SAM" id="MobiDB-lite"/>
    </source>
</evidence>
<dbReference type="GO" id="GO:0051087">
    <property type="term" value="F:protein-folding chaperone binding"/>
    <property type="evidence" value="ECO:0007669"/>
    <property type="project" value="InterPro"/>
</dbReference>
<proteinExistence type="predicted"/>
<dbReference type="Proteomes" id="UP000594263">
    <property type="component" value="Unplaced"/>
</dbReference>
<dbReference type="Gramene" id="Kaladp0024s0872.2.v1.1">
    <property type="protein sequence ID" value="Kaladp0024s0872.2.v1.1"/>
    <property type="gene ID" value="Kaladp0024s0872.v1.1"/>
</dbReference>
<feature type="region of interest" description="Disordered" evidence="3">
    <location>
        <begin position="1"/>
        <end position="51"/>
    </location>
</feature>
<dbReference type="Pfam" id="PF00240">
    <property type="entry name" value="ubiquitin"/>
    <property type="match status" value="1"/>
</dbReference>
<dbReference type="Gramene" id="Kaladp0024s0872.1.v1.1">
    <property type="protein sequence ID" value="Kaladp0024s0872.1.v1.1"/>
    <property type="gene ID" value="Kaladp0024s0872.v1.1"/>
</dbReference>
<dbReference type="GO" id="GO:0050821">
    <property type="term" value="P:protein stabilization"/>
    <property type="evidence" value="ECO:0007669"/>
    <property type="project" value="TreeGrafter"/>
</dbReference>
<dbReference type="OMA" id="RGPMIKI"/>
<sequence length="273" mass="30436">MTNKHSYGKVGLQKDHGRSASASAEAPEAERRPGGMVVQKRDGDDDDARQQPIQIRVSYGPSLVNLSLPSTSTFGDVKRHLSQEVGLDPSEQRLFYRGIEKEDNVLLGDAGVKNLSKLLLREVEASKEKKLAEIKKKEEISRACEAISRVTREVDQLSDKVASLEGSVLNGSKVPEKEFLLLEELLMRQLLKLDGIEAEEAAKEQRRQEVRRIQSLEKKLEAIKERNTNPFSNNNKSVSVTTQWETFDSGVGSLNPPPAPSSANPTQDWEQFD</sequence>
<dbReference type="SMART" id="SM00264">
    <property type="entry name" value="BAG"/>
    <property type="match status" value="1"/>
</dbReference>
<feature type="domain" description="Ubiquitin-like" evidence="4">
    <location>
        <begin position="51"/>
        <end position="120"/>
    </location>
</feature>
<dbReference type="GO" id="GO:0070971">
    <property type="term" value="C:endoplasmic reticulum exit site"/>
    <property type="evidence" value="ECO:0007669"/>
    <property type="project" value="EnsemblPlants"/>
</dbReference>
<dbReference type="PANTHER" id="PTHR12329">
    <property type="entry name" value="BCL2-ASSOCIATED ATHANOGENE"/>
    <property type="match status" value="1"/>
</dbReference>
<dbReference type="InterPro" id="IPR029071">
    <property type="entry name" value="Ubiquitin-like_domsf"/>
</dbReference>
<dbReference type="InterPro" id="IPR036533">
    <property type="entry name" value="BAG_dom_sf"/>
</dbReference>
<evidence type="ECO:0000256" key="2">
    <source>
        <dbReference type="SAM" id="Coils"/>
    </source>
</evidence>
<dbReference type="Gene3D" id="1.20.58.120">
    <property type="entry name" value="BAG domain"/>
    <property type="match status" value="1"/>
</dbReference>
<protein>
    <recommendedName>
        <fullName evidence="8">BAG family molecular chaperone regulator 4</fullName>
    </recommendedName>
</protein>
<dbReference type="InterPro" id="IPR003103">
    <property type="entry name" value="BAG_domain"/>
</dbReference>
<evidence type="ECO:0000256" key="1">
    <source>
        <dbReference type="ARBA" id="ARBA00023186"/>
    </source>
</evidence>
<dbReference type="InterPro" id="IPR000626">
    <property type="entry name" value="Ubiquitin-like_dom"/>
</dbReference>
<keyword evidence="7" id="KW-1185">Reference proteome</keyword>
<evidence type="ECO:0000259" key="4">
    <source>
        <dbReference type="PROSITE" id="PS50053"/>
    </source>
</evidence>
<evidence type="ECO:0000259" key="5">
    <source>
        <dbReference type="PROSITE" id="PS51035"/>
    </source>
</evidence>
<dbReference type="GO" id="GO:0006612">
    <property type="term" value="P:protein targeting to membrane"/>
    <property type="evidence" value="ECO:0007669"/>
    <property type="project" value="EnsemblPlants"/>
</dbReference>
<feature type="domain" description="BAG" evidence="5">
    <location>
        <begin position="146"/>
        <end position="224"/>
    </location>
</feature>
<feature type="coiled-coil region" evidence="2">
    <location>
        <begin position="199"/>
        <end position="226"/>
    </location>
</feature>
<dbReference type="InterPro" id="IPR039773">
    <property type="entry name" value="BAG_chaperone_regulator"/>
</dbReference>
<dbReference type="EnsemblPlants" id="Kaladp0024s0872.1.v1.1">
    <property type="protein sequence ID" value="Kaladp0024s0872.1.v1.1"/>
    <property type="gene ID" value="Kaladp0024s0872.v1.1"/>
</dbReference>
<feature type="region of interest" description="Disordered" evidence="3">
    <location>
        <begin position="247"/>
        <end position="273"/>
    </location>
</feature>
<dbReference type="EnsemblPlants" id="Kaladp0024s0872.2.v1.1">
    <property type="protein sequence ID" value="Kaladp0024s0872.2.v1.1"/>
    <property type="gene ID" value="Kaladp0024s0872.v1.1"/>
</dbReference>
<dbReference type="GO" id="GO:0009409">
    <property type="term" value="P:response to cold"/>
    <property type="evidence" value="ECO:0007669"/>
    <property type="project" value="EnsemblPlants"/>
</dbReference>
<dbReference type="PROSITE" id="PS50053">
    <property type="entry name" value="UBIQUITIN_2"/>
    <property type="match status" value="1"/>
</dbReference>